<dbReference type="Proteomes" id="UP000826656">
    <property type="component" value="Unassembled WGS sequence"/>
</dbReference>
<keyword evidence="2" id="KW-1185">Reference proteome</keyword>
<name>A0ABQ7V2C4_SOLTU</name>
<organism evidence="1 2">
    <name type="scientific">Solanum tuberosum</name>
    <name type="common">Potato</name>
    <dbReference type="NCBI Taxonomy" id="4113"/>
    <lineage>
        <taxon>Eukaryota</taxon>
        <taxon>Viridiplantae</taxon>
        <taxon>Streptophyta</taxon>
        <taxon>Embryophyta</taxon>
        <taxon>Tracheophyta</taxon>
        <taxon>Spermatophyta</taxon>
        <taxon>Magnoliopsida</taxon>
        <taxon>eudicotyledons</taxon>
        <taxon>Gunneridae</taxon>
        <taxon>Pentapetalae</taxon>
        <taxon>asterids</taxon>
        <taxon>lamiids</taxon>
        <taxon>Solanales</taxon>
        <taxon>Solanaceae</taxon>
        <taxon>Solanoideae</taxon>
        <taxon>Solaneae</taxon>
        <taxon>Solanum</taxon>
    </lineage>
</organism>
<dbReference type="PANTHER" id="PTHR37610:SF45">
    <property type="entry name" value="RETROTRANSPOSON GAG DOMAIN-CONTAINING PROTEIN"/>
    <property type="match status" value="1"/>
</dbReference>
<proteinExistence type="predicted"/>
<sequence length="178" mass="20296">MGDTTPSFGTTTNSTSIIVQQDNSPFPTGVILDETNFSLWSQLMEMRIGARNKVGYLTGEAKKPEQTNSSYAIWITENHKVKSWLIDSMSPTVMQRFIRLSTTKKIWEAIAKTFYDGSDETRLFELNKKSFTTMQNERPLSTSYNKLVAIFQEIDHRTNTHDGSVEGILQMHSMMARL</sequence>
<accession>A0ABQ7V2C4</accession>
<protein>
    <recommendedName>
        <fullName evidence="3">Retrotransposon Copia-like N-terminal domain-containing protein</fullName>
    </recommendedName>
</protein>
<dbReference type="Pfam" id="PF14223">
    <property type="entry name" value="Retrotran_gag_2"/>
    <property type="match status" value="1"/>
</dbReference>
<gene>
    <name evidence="1" type="ORF">KY290_021684</name>
</gene>
<evidence type="ECO:0000313" key="2">
    <source>
        <dbReference type="Proteomes" id="UP000826656"/>
    </source>
</evidence>
<dbReference type="PANTHER" id="PTHR37610">
    <property type="entry name" value="CCHC-TYPE DOMAIN-CONTAINING PROTEIN"/>
    <property type="match status" value="1"/>
</dbReference>
<evidence type="ECO:0008006" key="3">
    <source>
        <dbReference type="Google" id="ProtNLM"/>
    </source>
</evidence>
<reference evidence="1 2" key="1">
    <citation type="journal article" date="2021" name="bioRxiv">
        <title>Chromosome-scale and haplotype-resolved genome assembly of a tetraploid potato cultivar.</title>
        <authorList>
            <person name="Sun H."/>
            <person name="Jiao W.-B."/>
            <person name="Krause K."/>
            <person name="Campoy J.A."/>
            <person name="Goel M."/>
            <person name="Folz-Donahue K."/>
            <person name="Kukat C."/>
            <person name="Huettel B."/>
            <person name="Schneeberger K."/>
        </authorList>
    </citation>
    <scope>NUCLEOTIDE SEQUENCE [LARGE SCALE GENOMIC DNA]</scope>
    <source>
        <strain evidence="1">SolTubOtavaFocal</strain>
        <tissue evidence="1">Leaves</tissue>
    </source>
</reference>
<comment type="caution">
    <text evidence="1">The sequence shown here is derived from an EMBL/GenBank/DDBJ whole genome shotgun (WGS) entry which is preliminary data.</text>
</comment>
<dbReference type="EMBL" id="JAIVGD010000015">
    <property type="protein sequence ID" value="KAH0758191.1"/>
    <property type="molecule type" value="Genomic_DNA"/>
</dbReference>
<evidence type="ECO:0000313" key="1">
    <source>
        <dbReference type="EMBL" id="KAH0758191.1"/>
    </source>
</evidence>